<feature type="compositionally biased region" description="Basic and acidic residues" evidence="1">
    <location>
        <begin position="649"/>
        <end position="664"/>
    </location>
</feature>
<feature type="compositionally biased region" description="Polar residues" evidence="1">
    <location>
        <begin position="518"/>
        <end position="581"/>
    </location>
</feature>
<sequence>MLLTLNFQSPFNGRVYAKGNPTQCFVVGQGQSTLQFAISLGSRCGTRKEELKVYANEVVVQQHPIIVMDTDKTIRVVCSFETGERTVTMDVFGRNGEKGMEVTTRRPSISSIVTNTAPPPNVAMRILDPSGRDAHVVGLGDEIELRIDLTDPSTAFAIFARNLYARSSNGESLFLIDSNGCPTDPTIFPALQLNLRDQKSLIGKFKAFRFPSTGRVNFEVQIRFCQDRCDPVRCANNVQSYGRRKRDTMELVLESDSSSSNGSSVDSSDVSGHVSQPELGPNEYPVMIPQSAVIETTEQKLEPRDSLNGNETTTTMSSRLILQATNPPTVKPSSVMLNKNPVSYTTINYDKLSGYPQNDNILNSHYNRSIYPQSQSAYNNTYEQGSLSKKNGMRSDLSQNESTYENLSSKNDNRSGYSQGESAYGSAYRQQYEQSSLPNKSDNRSSYSQRQSAYDNMYGQQYGQDHLSKKGDNHSGYSQSESTYDSASGQQYGPGSVSNKGGNRSSYSQSESTYDSAYGQQHGQGSVSNKGGNRPSYSQSESTYDSAYGQQNGQGSVSTKGSNRPSYSQSESTYDNTSGQEHGQDHLYYNDNNRSGYPQSELTYRNTYGHQYGQESIPQDNDKHSGYPQHESSNNRPYSSPYGINAGGRQDDKLGSQQDPRPDQEIYSEYRGNSKRDDYPYGQNNPYPNNNDMSANWNDVDQFGVGQGLQRDGPQFQNGSPTKDIVATTQKPVPQEVPLSLAIMVGEDPEPQEPWSHTRYAEPSEKESNMVCTSQSTIIATAVTLSLLHLGLLVGGYCYYRWHRKNKRKKQLDDQLPFPVPNTTSPPQVVYGSADVMFRSIYEGYDASP</sequence>
<feature type="compositionally biased region" description="Low complexity" evidence="1">
    <location>
        <begin position="505"/>
        <end position="516"/>
    </location>
</feature>
<feature type="region of interest" description="Disordered" evidence="1">
    <location>
        <begin position="252"/>
        <end position="284"/>
    </location>
</feature>
<evidence type="ECO:0000313" key="5">
    <source>
        <dbReference type="RefSeq" id="XP_022252165.1"/>
    </source>
</evidence>
<reference evidence="5" key="1">
    <citation type="submission" date="2025-08" db="UniProtKB">
        <authorList>
            <consortium name="RefSeq"/>
        </authorList>
    </citation>
    <scope>IDENTIFICATION</scope>
    <source>
        <tissue evidence="5">Muscle</tissue>
    </source>
</reference>
<protein>
    <submittedName>
        <fullName evidence="5">Uncharacterized protein LOC106468151</fullName>
    </submittedName>
</protein>
<evidence type="ECO:0000256" key="2">
    <source>
        <dbReference type="SAM" id="Phobius"/>
    </source>
</evidence>
<dbReference type="PANTHER" id="PTHR46560">
    <property type="entry name" value="CYPHER, ISOFORM B"/>
    <property type="match status" value="1"/>
</dbReference>
<feature type="domain" description="ZP" evidence="3">
    <location>
        <begin position="1"/>
        <end position="241"/>
    </location>
</feature>
<feature type="compositionally biased region" description="Polar residues" evidence="1">
    <location>
        <begin position="428"/>
        <end position="451"/>
    </location>
</feature>
<evidence type="ECO:0000256" key="1">
    <source>
        <dbReference type="SAM" id="MobiDB-lite"/>
    </source>
</evidence>
<keyword evidence="2" id="KW-0812">Transmembrane</keyword>
<dbReference type="SMART" id="SM00241">
    <property type="entry name" value="ZP"/>
    <property type="match status" value="1"/>
</dbReference>
<dbReference type="Proteomes" id="UP000694941">
    <property type="component" value="Unplaced"/>
</dbReference>
<dbReference type="PANTHER" id="PTHR46560:SF5">
    <property type="entry name" value="CYPHER, ISOFORM B"/>
    <property type="match status" value="1"/>
</dbReference>
<keyword evidence="4" id="KW-1185">Reference proteome</keyword>
<feature type="compositionally biased region" description="Polar residues" evidence="1">
    <location>
        <begin position="590"/>
        <end position="619"/>
    </location>
</feature>
<name>A0ABM1T8F9_LIMPO</name>
<accession>A0ABM1T8F9</accession>
<feature type="compositionally biased region" description="Polar residues" evidence="1">
    <location>
        <begin position="396"/>
        <end position="421"/>
    </location>
</feature>
<proteinExistence type="predicted"/>
<feature type="region of interest" description="Disordered" evidence="1">
    <location>
        <begin position="463"/>
        <end position="691"/>
    </location>
</feature>
<evidence type="ECO:0000259" key="3">
    <source>
        <dbReference type="PROSITE" id="PS51034"/>
    </source>
</evidence>
<gene>
    <name evidence="5" type="primary">LOC106468151</name>
</gene>
<feature type="compositionally biased region" description="Low complexity" evidence="1">
    <location>
        <begin position="255"/>
        <end position="275"/>
    </location>
</feature>
<evidence type="ECO:0000313" key="4">
    <source>
        <dbReference type="Proteomes" id="UP000694941"/>
    </source>
</evidence>
<keyword evidence="2" id="KW-0472">Membrane</keyword>
<dbReference type="GeneID" id="106468151"/>
<feature type="region of interest" description="Disordered" evidence="1">
    <location>
        <begin position="298"/>
        <end position="336"/>
    </location>
</feature>
<organism evidence="4 5">
    <name type="scientific">Limulus polyphemus</name>
    <name type="common">Atlantic horseshoe crab</name>
    <dbReference type="NCBI Taxonomy" id="6850"/>
    <lineage>
        <taxon>Eukaryota</taxon>
        <taxon>Metazoa</taxon>
        <taxon>Ecdysozoa</taxon>
        <taxon>Arthropoda</taxon>
        <taxon>Chelicerata</taxon>
        <taxon>Merostomata</taxon>
        <taxon>Xiphosura</taxon>
        <taxon>Limulidae</taxon>
        <taxon>Limulus</taxon>
    </lineage>
</organism>
<feature type="region of interest" description="Disordered" evidence="1">
    <location>
        <begin position="382"/>
        <end position="451"/>
    </location>
</feature>
<keyword evidence="2" id="KW-1133">Transmembrane helix</keyword>
<dbReference type="InterPro" id="IPR001507">
    <property type="entry name" value="ZP_dom"/>
</dbReference>
<feature type="compositionally biased region" description="Low complexity" evidence="1">
    <location>
        <begin position="680"/>
        <end position="691"/>
    </location>
</feature>
<dbReference type="RefSeq" id="XP_022252165.1">
    <property type="nucleotide sequence ID" value="XM_022396457.1"/>
</dbReference>
<dbReference type="PROSITE" id="PS51034">
    <property type="entry name" value="ZP_2"/>
    <property type="match status" value="1"/>
</dbReference>
<feature type="transmembrane region" description="Helical" evidence="2">
    <location>
        <begin position="778"/>
        <end position="800"/>
    </location>
</feature>
<feature type="compositionally biased region" description="Polar residues" evidence="1">
    <location>
        <begin position="475"/>
        <end position="504"/>
    </location>
</feature>
<feature type="compositionally biased region" description="Polar residues" evidence="1">
    <location>
        <begin position="307"/>
        <end position="336"/>
    </location>
</feature>